<organism evidence="3 4">
    <name type="scientific">Trichonephila clavata</name>
    <name type="common">Joro spider</name>
    <name type="synonym">Nephila clavata</name>
    <dbReference type="NCBI Taxonomy" id="2740835"/>
    <lineage>
        <taxon>Eukaryota</taxon>
        <taxon>Metazoa</taxon>
        <taxon>Ecdysozoa</taxon>
        <taxon>Arthropoda</taxon>
        <taxon>Chelicerata</taxon>
        <taxon>Arachnida</taxon>
        <taxon>Araneae</taxon>
        <taxon>Araneomorphae</taxon>
        <taxon>Entelegynae</taxon>
        <taxon>Araneoidea</taxon>
        <taxon>Nephilidae</taxon>
        <taxon>Trichonephila</taxon>
    </lineage>
</organism>
<keyword evidence="2" id="KW-1133">Transmembrane helix</keyword>
<reference evidence="3" key="1">
    <citation type="submission" date="2020-07" db="EMBL/GenBank/DDBJ databases">
        <title>Multicomponent nature underlies the extraordinary mechanical properties of spider dragline silk.</title>
        <authorList>
            <person name="Kono N."/>
            <person name="Nakamura H."/>
            <person name="Mori M."/>
            <person name="Yoshida Y."/>
            <person name="Ohtoshi R."/>
            <person name="Malay A.D."/>
            <person name="Moran D.A.P."/>
            <person name="Tomita M."/>
            <person name="Numata K."/>
            <person name="Arakawa K."/>
        </authorList>
    </citation>
    <scope>NUCLEOTIDE SEQUENCE</scope>
</reference>
<dbReference type="EMBL" id="BMAO01039194">
    <property type="protein sequence ID" value="GFR29701.1"/>
    <property type="molecule type" value="Genomic_DNA"/>
</dbReference>
<evidence type="ECO:0000313" key="3">
    <source>
        <dbReference type="EMBL" id="GFR29701.1"/>
    </source>
</evidence>
<keyword evidence="4" id="KW-1185">Reference proteome</keyword>
<evidence type="ECO:0000313" key="4">
    <source>
        <dbReference type="Proteomes" id="UP000887116"/>
    </source>
</evidence>
<accession>A0A8X6HT30</accession>
<comment type="caution">
    <text evidence="3">The sequence shown here is derived from an EMBL/GenBank/DDBJ whole genome shotgun (WGS) entry which is preliminary data.</text>
</comment>
<dbReference type="OrthoDB" id="10051381at2759"/>
<evidence type="ECO:0000256" key="1">
    <source>
        <dbReference type="SAM" id="MobiDB-lite"/>
    </source>
</evidence>
<keyword evidence="2" id="KW-0472">Membrane</keyword>
<proteinExistence type="predicted"/>
<sequence length="169" mass="19695">MPKLGHLVIIKTGTSRIHVYMLSVSSFLATYFLLYSICSQKDVNVNGYSEQECKTHFLHQVLPQIGLLLSVPEKDQHLQIYFMDSVEKEINQRCTLIIATDREVIAKLRSMFRNHNCLVRDCKSAIEDVRSYDFRANEAPSNEHERRSNGSRISSCNRRNRNYPARYCY</sequence>
<dbReference type="AlphaFoldDB" id="A0A8X6HT30"/>
<feature type="transmembrane region" description="Helical" evidence="2">
    <location>
        <begin position="20"/>
        <end position="37"/>
    </location>
</feature>
<gene>
    <name evidence="3" type="ORF">TNCT_714571</name>
</gene>
<keyword evidence="2" id="KW-0812">Transmembrane</keyword>
<feature type="compositionally biased region" description="Basic and acidic residues" evidence="1">
    <location>
        <begin position="138"/>
        <end position="148"/>
    </location>
</feature>
<name>A0A8X6HT30_TRICU</name>
<dbReference type="Proteomes" id="UP000887116">
    <property type="component" value="Unassembled WGS sequence"/>
</dbReference>
<feature type="region of interest" description="Disordered" evidence="1">
    <location>
        <begin position="138"/>
        <end position="157"/>
    </location>
</feature>
<protein>
    <submittedName>
        <fullName evidence="3">Uncharacterized protein</fullName>
    </submittedName>
</protein>
<evidence type="ECO:0000256" key="2">
    <source>
        <dbReference type="SAM" id="Phobius"/>
    </source>
</evidence>